<name>A0A2H0FJH5_9BACT</name>
<accession>A0A2H0FJH5</accession>
<protein>
    <recommendedName>
        <fullName evidence="3">Transposase</fullName>
    </recommendedName>
</protein>
<dbReference type="AlphaFoldDB" id="A0A2H0FJH5"/>
<dbReference type="Pfam" id="PF01527">
    <property type="entry name" value="HTH_Tnp_1"/>
    <property type="match status" value="1"/>
</dbReference>
<dbReference type="SUPFAM" id="SSF48295">
    <property type="entry name" value="TrpR-like"/>
    <property type="match status" value="1"/>
</dbReference>
<dbReference type="Gene3D" id="1.10.10.10">
    <property type="entry name" value="Winged helix-like DNA-binding domain superfamily/Winged helix DNA-binding domain"/>
    <property type="match status" value="1"/>
</dbReference>
<sequence length="112" mass="13221">MKQNNKVSKEEKAKIVLAILRNDKTANEIASEYGVHPNIISRWKQTALDGLPELFEDKRQKINRRLYNEKEEQIERLQKLVGQRDYELDWLKKKLSIFDDDRKAGPGRPRST</sequence>
<dbReference type="InterPro" id="IPR036388">
    <property type="entry name" value="WH-like_DNA-bd_sf"/>
</dbReference>
<proteinExistence type="predicted"/>
<dbReference type="InterPro" id="IPR010921">
    <property type="entry name" value="Trp_repressor/repl_initiator"/>
</dbReference>
<dbReference type="GO" id="GO:0006313">
    <property type="term" value="P:DNA transposition"/>
    <property type="evidence" value="ECO:0007669"/>
    <property type="project" value="InterPro"/>
</dbReference>
<dbReference type="GO" id="GO:0004803">
    <property type="term" value="F:transposase activity"/>
    <property type="evidence" value="ECO:0007669"/>
    <property type="project" value="InterPro"/>
</dbReference>
<evidence type="ECO:0000313" key="1">
    <source>
        <dbReference type="EMBL" id="PIQ06857.1"/>
    </source>
</evidence>
<dbReference type="GO" id="GO:0043565">
    <property type="term" value="F:sequence-specific DNA binding"/>
    <property type="evidence" value="ECO:0007669"/>
    <property type="project" value="InterPro"/>
</dbReference>
<comment type="caution">
    <text evidence="1">The sequence shown here is derived from an EMBL/GenBank/DDBJ whole genome shotgun (WGS) entry which is preliminary data.</text>
</comment>
<evidence type="ECO:0000313" key="2">
    <source>
        <dbReference type="Proteomes" id="UP000230778"/>
    </source>
</evidence>
<dbReference type="InterPro" id="IPR002514">
    <property type="entry name" value="Transposase_8"/>
</dbReference>
<dbReference type="EMBL" id="PCUC01000081">
    <property type="protein sequence ID" value="PIQ06857.1"/>
    <property type="molecule type" value="Genomic_DNA"/>
</dbReference>
<evidence type="ECO:0008006" key="3">
    <source>
        <dbReference type="Google" id="ProtNLM"/>
    </source>
</evidence>
<reference evidence="1 2" key="1">
    <citation type="submission" date="2017-09" db="EMBL/GenBank/DDBJ databases">
        <title>Depth-based differentiation of microbial function through sediment-hosted aquifers and enrichment of novel symbionts in the deep terrestrial subsurface.</title>
        <authorList>
            <person name="Probst A.J."/>
            <person name="Ladd B."/>
            <person name="Jarett J.K."/>
            <person name="Geller-Mcgrath D.E."/>
            <person name="Sieber C.M."/>
            <person name="Emerson J.B."/>
            <person name="Anantharaman K."/>
            <person name="Thomas B.C."/>
            <person name="Malmstrom R."/>
            <person name="Stieglmeier M."/>
            <person name="Klingl A."/>
            <person name="Woyke T."/>
            <person name="Ryan C.M."/>
            <person name="Banfield J.F."/>
        </authorList>
    </citation>
    <scope>NUCLEOTIDE SEQUENCE [LARGE SCALE GENOMIC DNA]</scope>
    <source>
        <strain evidence="1">CG18_big_fil_WC_8_21_14_2_50_37_10</strain>
    </source>
</reference>
<gene>
    <name evidence="1" type="ORF">COW72_01495</name>
</gene>
<organism evidence="1 2">
    <name type="scientific">Candidatus Nealsonbacteria bacterium CG18_big_fil_WC_8_21_14_2_50_37_10</name>
    <dbReference type="NCBI Taxonomy" id="1974717"/>
    <lineage>
        <taxon>Bacteria</taxon>
        <taxon>Candidatus Nealsoniibacteriota</taxon>
    </lineage>
</organism>
<dbReference type="Proteomes" id="UP000230778">
    <property type="component" value="Unassembled WGS sequence"/>
</dbReference>